<dbReference type="AlphaFoldDB" id="A0A418YLK4"/>
<name>A0A418YLK4_9GAMM</name>
<feature type="domain" description="Glycosyl transferase family 1" evidence="4">
    <location>
        <begin position="177"/>
        <end position="332"/>
    </location>
</feature>
<dbReference type="Pfam" id="PF13439">
    <property type="entry name" value="Glyco_transf_4"/>
    <property type="match status" value="1"/>
</dbReference>
<dbReference type="OrthoDB" id="9768937at2"/>
<comment type="similarity">
    <text evidence="1">Belongs to the glycosyltransferase group 1 family. Glycosyltransferase 4 subfamily.</text>
</comment>
<dbReference type="CDD" id="cd03801">
    <property type="entry name" value="GT4_PimA-like"/>
    <property type="match status" value="1"/>
</dbReference>
<evidence type="ECO:0000259" key="5">
    <source>
        <dbReference type="Pfam" id="PF13439"/>
    </source>
</evidence>
<protein>
    <submittedName>
        <fullName evidence="6">Glycosyltransferase family 1 protein</fullName>
    </submittedName>
</protein>
<evidence type="ECO:0000313" key="6">
    <source>
        <dbReference type="EMBL" id="RJG51680.1"/>
    </source>
</evidence>
<keyword evidence="2" id="KW-0328">Glycosyltransferase</keyword>
<evidence type="ECO:0000256" key="1">
    <source>
        <dbReference type="ARBA" id="ARBA00009481"/>
    </source>
</evidence>
<dbReference type="InterPro" id="IPR028098">
    <property type="entry name" value="Glyco_trans_4-like_N"/>
</dbReference>
<evidence type="ECO:0000259" key="4">
    <source>
        <dbReference type="Pfam" id="PF00534"/>
    </source>
</evidence>
<reference evidence="6 7" key="1">
    <citation type="submission" date="2018-09" db="EMBL/GenBank/DDBJ databases">
        <authorList>
            <person name="Wang F."/>
        </authorList>
    </citation>
    <scope>NUCLEOTIDE SEQUENCE [LARGE SCALE GENOMIC DNA]</scope>
    <source>
        <strain evidence="6 7">PLHSC7-2</strain>
    </source>
</reference>
<comment type="caution">
    <text evidence="6">The sequence shown here is derived from an EMBL/GenBank/DDBJ whole genome shotgun (WGS) entry which is preliminary data.</text>
</comment>
<dbReference type="Pfam" id="PF00534">
    <property type="entry name" value="Glycos_transf_1"/>
    <property type="match status" value="1"/>
</dbReference>
<evidence type="ECO:0000256" key="3">
    <source>
        <dbReference type="ARBA" id="ARBA00022679"/>
    </source>
</evidence>
<dbReference type="RefSeq" id="WP_119909203.1">
    <property type="nucleotide sequence ID" value="NZ_QZCH01000001.1"/>
</dbReference>
<organism evidence="6 7">
    <name type="scientific">Motilimonas pumila</name>
    <dbReference type="NCBI Taxonomy" id="2303987"/>
    <lineage>
        <taxon>Bacteria</taxon>
        <taxon>Pseudomonadati</taxon>
        <taxon>Pseudomonadota</taxon>
        <taxon>Gammaproteobacteria</taxon>
        <taxon>Alteromonadales</taxon>
        <taxon>Alteromonadales genera incertae sedis</taxon>
        <taxon>Motilimonas</taxon>
    </lineage>
</organism>
<evidence type="ECO:0000256" key="2">
    <source>
        <dbReference type="ARBA" id="ARBA00022676"/>
    </source>
</evidence>
<evidence type="ECO:0000313" key="7">
    <source>
        <dbReference type="Proteomes" id="UP000283255"/>
    </source>
</evidence>
<dbReference type="GO" id="GO:1901135">
    <property type="term" value="P:carbohydrate derivative metabolic process"/>
    <property type="evidence" value="ECO:0007669"/>
    <property type="project" value="UniProtKB-ARBA"/>
</dbReference>
<dbReference type="Gene3D" id="3.40.50.2000">
    <property type="entry name" value="Glycogen Phosphorylase B"/>
    <property type="match status" value="2"/>
</dbReference>
<feature type="domain" description="Glycosyltransferase subfamily 4-like N-terminal" evidence="5">
    <location>
        <begin position="48"/>
        <end position="166"/>
    </location>
</feature>
<dbReference type="PANTHER" id="PTHR12526:SF640">
    <property type="entry name" value="COLANIC ACID BIOSYNTHESIS GLYCOSYLTRANSFERASE WCAL-RELATED"/>
    <property type="match status" value="1"/>
</dbReference>
<keyword evidence="7" id="KW-1185">Reference proteome</keyword>
<dbReference type="InterPro" id="IPR001296">
    <property type="entry name" value="Glyco_trans_1"/>
</dbReference>
<keyword evidence="3 6" id="KW-0808">Transferase</keyword>
<reference evidence="6 7" key="2">
    <citation type="submission" date="2019-01" db="EMBL/GenBank/DDBJ databases">
        <title>Motilimonas pumilus sp. nov., isolated from the gut of sea cucumber (Apostichopus japonicus).</title>
        <authorList>
            <person name="Wang F.-Q."/>
            <person name="Ren L.-H."/>
            <person name="Lin Y.-W."/>
            <person name="Sun G.-H."/>
            <person name="Du Z.-J."/>
            <person name="Zhao J.-X."/>
            <person name="Liu X.-J."/>
            <person name="Liu L.-J."/>
        </authorList>
    </citation>
    <scope>NUCLEOTIDE SEQUENCE [LARGE SCALE GENOMIC DNA]</scope>
    <source>
        <strain evidence="6 7">PLHSC7-2</strain>
    </source>
</reference>
<sequence length="357" mass="39208">MSNEINITVATGKDEMGGVATVINVLNEGGFFSKWNVRHYVSHTNSKSLGGLYRVFIYIKCLVKLAFSLTFRKVGVVHIHMSSKGSYTRKSLIVRLVKLLSGRVIIHLHGGKFQQFYAESSTAKQAHIRKTYNLADAVIVLSSQWLTWAKTIVKDPAKVHVVYNAVPSLNLDTQSVEPGLVLFLGKLGPAKGVDDLIHCFADVVATNANAKLALGGDGDIEKYQKLVEELGLTDHVEFLGWVSGKDKVDWLRRADVYCLPSYREGFPMGVLEAMSSSIPVVATTVGGIPDAITNGVDGCLIEAGNLAELSRSIASLINDRELNKTLASNAKSRFDKHFSQEAVFPVLDEIYKEVRKR</sequence>
<dbReference type="PANTHER" id="PTHR12526">
    <property type="entry name" value="GLYCOSYLTRANSFERASE"/>
    <property type="match status" value="1"/>
</dbReference>
<gene>
    <name evidence="6" type="ORF">D1Z90_02565</name>
</gene>
<proteinExistence type="inferred from homology"/>
<dbReference type="EMBL" id="QZCH01000001">
    <property type="protein sequence ID" value="RJG51680.1"/>
    <property type="molecule type" value="Genomic_DNA"/>
</dbReference>
<dbReference type="SUPFAM" id="SSF53756">
    <property type="entry name" value="UDP-Glycosyltransferase/glycogen phosphorylase"/>
    <property type="match status" value="1"/>
</dbReference>
<dbReference type="Proteomes" id="UP000283255">
    <property type="component" value="Unassembled WGS sequence"/>
</dbReference>
<accession>A0A418YLK4</accession>
<dbReference type="GO" id="GO:0016757">
    <property type="term" value="F:glycosyltransferase activity"/>
    <property type="evidence" value="ECO:0007669"/>
    <property type="project" value="UniProtKB-KW"/>
</dbReference>